<sequence length="305" mass="33473">MVLASSPMRHSAILVGRRRGAAVASLAEDGFGLDHVSQVAACPPASADPPLCSSSSPLLLRSRHGHGNPNQIPSSPTLTCAGSGRGFAFWVRFARVISHNRNSIFVPSPLPSLLERATLSPPFLLVPMVVFWLYRSQIVSACTAGSNDVVEAILAFLMVIGDRLLRRTLLWQLAIFPSACRYFPLPLSFYHFTMATGAKRCRTRQCFAGVENCRAHSARLALRTAMRARQCSGDAENYCTWQCYTVVENYSAQSPLSARPPPRTLRPAVLDQCRTMACPTLSISKNINFYYNSHLLIVSSLAMKL</sequence>
<gene>
    <name evidence="1" type="ORF">ZIOFF_007391</name>
</gene>
<organism evidence="1 2">
    <name type="scientific">Zingiber officinale</name>
    <name type="common">Ginger</name>
    <name type="synonym">Amomum zingiber</name>
    <dbReference type="NCBI Taxonomy" id="94328"/>
    <lineage>
        <taxon>Eukaryota</taxon>
        <taxon>Viridiplantae</taxon>
        <taxon>Streptophyta</taxon>
        <taxon>Embryophyta</taxon>
        <taxon>Tracheophyta</taxon>
        <taxon>Spermatophyta</taxon>
        <taxon>Magnoliopsida</taxon>
        <taxon>Liliopsida</taxon>
        <taxon>Zingiberales</taxon>
        <taxon>Zingiberaceae</taxon>
        <taxon>Zingiber</taxon>
    </lineage>
</organism>
<accession>A0A8J5M3M1</accession>
<evidence type="ECO:0000313" key="1">
    <source>
        <dbReference type="EMBL" id="KAG6533516.1"/>
    </source>
</evidence>
<proteinExistence type="predicted"/>
<evidence type="ECO:0000313" key="2">
    <source>
        <dbReference type="Proteomes" id="UP000734854"/>
    </source>
</evidence>
<dbReference type="Proteomes" id="UP000734854">
    <property type="component" value="Unassembled WGS sequence"/>
</dbReference>
<dbReference type="AlphaFoldDB" id="A0A8J5M3M1"/>
<protein>
    <submittedName>
        <fullName evidence="1">Uncharacterized protein</fullName>
    </submittedName>
</protein>
<dbReference type="EMBL" id="JACMSC010000002">
    <property type="protein sequence ID" value="KAG6533516.1"/>
    <property type="molecule type" value="Genomic_DNA"/>
</dbReference>
<comment type="caution">
    <text evidence="1">The sequence shown here is derived from an EMBL/GenBank/DDBJ whole genome shotgun (WGS) entry which is preliminary data.</text>
</comment>
<name>A0A8J5M3M1_ZINOF</name>
<reference evidence="1 2" key="1">
    <citation type="submission" date="2020-08" db="EMBL/GenBank/DDBJ databases">
        <title>Plant Genome Project.</title>
        <authorList>
            <person name="Zhang R.-G."/>
        </authorList>
    </citation>
    <scope>NUCLEOTIDE SEQUENCE [LARGE SCALE GENOMIC DNA]</scope>
    <source>
        <tissue evidence="1">Rhizome</tissue>
    </source>
</reference>
<keyword evidence="2" id="KW-1185">Reference proteome</keyword>